<dbReference type="Gene3D" id="2.40.50.90">
    <property type="match status" value="1"/>
</dbReference>
<name>A0A975FC16_9GAMM</name>
<feature type="signal peptide" evidence="1">
    <location>
        <begin position="1"/>
        <end position="18"/>
    </location>
</feature>
<dbReference type="InterPro" id="IPR035437">
    <property type="entry name" value="SNase_OB-fold_sf"/>
</dbReference>
<dbReference type="SUPFAM" id="SSF50199">
    <property type="entry name" value="Staphylococcal nuclease"/>
    <property type="match status" value="1"/>
</dbReference>
<evidence type="ECO:0000313" key="4">
    <source>
        <dbReference type="Proteomes" id="UP000672009"/>
    </source>
</evidence>
<dbReference type="AlphaFoldDB" id="A0A975FC16"/>
<dbReference type="PROSITE" id="PS51257">
    <property type="entry name" value="PROKAR_LIPOPROTEIN"/>
    <property type="match status" value="1"/>
</dbReference>
<dbReference type="InterPro" id="IPR016071">
    <property type="entry name" value="Staphylococal_nuclease_OB-fold"/>
</dbReference>
<dbReference type="PROSITE" id="PS50830">
    <property type="entry name" value="TNASE_3"/>
    <property type="match status" value="1"/>
</dbReference>
<evidence type="ECO:0000256" key="1">
    <source>
        <dbReference type="SAM" id="SignalP"/>
    </source>
</evidence>
<dbReference type="KEGG" id="tun:J9260_08270"/>
<dbReference type="RefSeq" id="WP_210220533.1">
    <property type="nucleotide sequence ID" value="NZ_CP072793.1"/>
</dbReference>
<dbReference type="PANTHER" id="PTHR12302">
    <property type="entry name" value="EBNA2 BINDING PROTEIN P100"/>
    <property type="match status" value="1"/>
</dbReference>
<dbReference type="SMART" id="SM00318">
    <property type="entry name" value="SNc"/>
    <property type="match status" value="1"/>
</dbReference>
<gene>
    <name evidence="3" type="ORF">J9260_08270</name>
</gene>
<proteinExistence type="predicted"/>
<feature type="domain" description="TNase-like" evidence="2">
    <location>
        <begin position="44"/>
        <end position="171"/>
    </location>
</feature>
<dbReference type="PANTHER" id="PTHR12302:SF26">
    <property type="entry name" value="BLR1266 PROTEIN"/>
    <property type="match status" value="1"/>
</dbReference>
<evidence type="ECO:0000313" key="3">
    <source>
        <dbReference type="EMBL" id="QTR55062.1"/>
    </source>
</evidence>
<protein>
    <submittedName>
        <fullName evidence="3">Thermonuclease family protein</fullName>
    </submittedName>
</protein>
<organism evidence="3 4">
    <name type="scientific">Thiothrix unzii</name>
    <dbReference type="NCBI Taxonomy" id="111769"/>
    <lineage>
        <taxon>Bacteria</taxon>
        <taxon>Pseudomonadati</taxon>
        <taxon>Pseudomonadota</taxon>
        <taxon>Gammaproteobacteria</taxon>
        <taxon>Thiotrichales</taxon>
        <taxon>Thiotrichaceae</taxon>
        <taxon>Thiothrix</taxon>
    </lineage>
</organism>
<keyword evidence="1" id="KW-0732">Signal</keyword>
<feature type="chain" id="PRO_5037792056" evidence="1">
    <location>
        <begin position="19"/>
        <end position="184"/>
    </location>
</feature>
<keyword evidence="4" id="KW-1185">Reference proteome</keyword>
<dbReference type="Proteomes" id="UP000672009">
    <property type="component" value="Chromosome"/>
</dbReference>
<evidence type="ECO:0000259" key="2">
    <source>
        <dbReference type="PROSITE" id="PS50830"/>
    </source>
</evidence>
<sequence length="184" mass="20437">MKMLALILIPLMLLSACQKDLTAQQRKLQEKLPSDAELTAAGTLIAQGQVVHIADGDSLTVLASNKESFKIRLQGIDAPERGQAFGKYCKEQLGQLTNGKTVQVEAYKHDKYGRIIAKISVDDSDVALTLLRQGCGWHYVAYAKEQSPRDSKAYAKAEKQARAAQKGLWQDAHPVAPWDYRRQK</sequence>
<dbReference type="EMBL" id="CP072793">
    <property type="protein sequence ID" value="QTR55062.1"/>
    <property type="molecule type" value="Genomic_DNA"/>
</dbReference>
<reference evidence="3" key="1">
    <citation type="submission" date="2021-04" db="EMBL/GenBank/DDBJ databases">
        <title>Genomics, taxonomy and metabolism of representatives of sulfur bacteria of the genus Thiothrix: Thiothrix fructosivorans QT, Thiothrix unzii A1T and three new species, Thiothrix subterranea sp. nov., Thiothrix litoralis sp. nov. and 'Candidatus Thiothrix anitrata' sp. nov.</title>
        <authorList>
            <person name="Ravin N.V."/>
            <person name="Smolyakov D."/>
            <person name="Rudenko T.S."/>
            <person name="Mardanov A.V."/>
            <person name="Beletsky A.V."/>
            <person name="Markov N.D."/>
            <person name="Fomenkov A.I."/>
            <person name="Roberts R.J."/>
            <person name="Karnachuk O.V."/>
            <person name="Novikov A."/>
            <person name="Grabovich M.Y."/>
        </authorList>
    </citation>
    <scope>NUCLEOTIDE SEQUENCE</scope>
    <source>
        <strain evidence="3">A1</strain>
    </source>
</reference>
<dbReference type="Pfam" id="PF00565">
    <property type="entry name" value="SNase"/>
    <property type="match status" value="1"/>
</dbReference>
<accession>A0A975FC16</accession>